<proteinExistence type="predicted"/>
<dbReference type="AlphaFoldDB" id="A0A194AFF5"/>
<keyword evidence="3" id="KW-1185">Reference proteome</keyword>
<feature type="region of interest" description="Disordered" evidence="1">
    <location>
        <begin position="1"/>
        <end position="21"/>
    </location>
</feature>
<evidence type="ECO:0000256" key="1">
    <source>
        <dbReference type="SAM" id="MobiDB-lite"/>
    </source>
</evidence>
<accession>A0A194AFF5</accession>
<organism evidence="2 3">
    <name type="scientific">Desulfoplanes formicivorans</name>
    <dbReference type="NCBI Taxonomy" id="1592317"/>
    <lineage>
        <taxon>Bacteria</taxon>
        <taxon>Pseudomonadati</taxon>
        <taxon>Thermodesulfobacteriota</taxon>
        <taxon>Desulfovibrionia</taxon>
        <taxon>Desulfovibrionales</taxon>
        <taxon>Desulfoplanaceae</taxon>
        <taxon>Desulfoplanes</taxon>
    </lineage>
</organism>
<protein>
    <submittedName>
        <fullName evidence="2">Uncharacterized protein</fullName>
    </submittedName>
</protein>
<feature type="region of interest" description="Disordered" evidence="1">
    <location>
        <begin position="36"/>
        <end position="77"/>
    </location>
</feature>
<dbReference type="Proteomes" id="UP000095200">
    <property type="component" value="Unassembled WGS sequence"/>
</dbReference>
<gene>
    <name evidence="2" type="ORF">DPF_1519</name>
</gene>
<feature type="compositionally biased region" description="Basic and acidic residues" evidence="1">
    <location>
        <begin position="1"/>
        <end position="10"/>
    </location>
</feature>
<name>A0A194AFF5_9BACT</name>
<dbReference type="EMBL" id="BDFE01000015">
    <property type="protein sequence ID" value="GAU08802.1"/>
    <property type="molecule type" value="Genomic_DNA"/>
</dbReference>
<reference evidence="3" key="1">
    <citation type="submission" date="2016-06" db="EMBL/GenBank/DDBJ databases">
        <title>Draft genome sequence of Desulfoplanes formicivorans strain Pf12B.</title>
        <authorList>
            <person name="Watanabe M."/>
            <person name="Kojima H."/>
            <person name="Fukui M."/>
        </authorList>
    </citation>
    <scope>NUCLEOTIDE SEQUENCE [LARGE SCALE GENOMIC DNA]</scope>
    <source>
        <strain evidence="3">Pf12B</strain>
    </source>
</reference>
<sequence length="77" mass="8374">MLANDNHDRPSLAINDQTDLPGNVLAEQGQLPRLFQQVPSPGRKPPVVQPGQPFDLTGLEPGQISLEFGGYRSSLPR</sequence>
<evidence type="ECO:0000313" key="2">
    <source>
        <dbReference type="EMBL" id="GAU08802.1"/>
    </source>
</evidence>
<comment type="caution">
    <text evidence="2">The sequence shown here is derived from an EMBL/GenBank/DDBJ whole genome shotgun (WGS) entry which is preliminary data.</text>
</comment>
<evidence type="ECO:0000313" key="3">
    <source>
        <dbReference type="Proteomes" id="UP000095200"/>
    </source>
</evidence>